<feature type="signal peptide" evidence="1">
    <location>
        <begin position="1"/>
        <end position="22"/>
    </location>
</feature>
<dbReference type="EMBL" id="JAIXMP010000026">
    <property type="protein sequence ID" value="KAI9253439.1"/>
    <property type="molecule type" value="Genomic_DNA"/>
</dbReference>
<evidence type="ECO:0000256" key="1">
    <source>
        <dbReference type="SAM" id="SignalP"/>
    </source>
</evidence>
<dbReference type="InterPro" id="IPR029058">
    <property type="entry name" value="AB_hydrolase_fold"/>
</dbReference>
<dbReference type="CDD" id="cd00519">
    <property type="entry name" value="Lipase_3"/>
    <property type="match status" value="1"/>
</dbReference>
<evidence type="ECO:0000313" key="4">
    <source>
        <dbReference type="Proteomes" id="UP001209540"/>
    </source>
</evidence>
<reference evidence="3" key="1">
    <citation type="journal article" date="2022" name="IScience">
        <title>Evolution of zygomycete secretomes and the origins of terrestrial fungal ecologies.</title>
        <authorList>
            <person name="Chang Y."/>
            <person name="Wang Y."/>
            <person name="Mondo S."/>
            <person name="Ahrendt S."/>
            <person name="Andreopoulos W."/>
            <person name="Barry K."/>
            <person name="Beard J."/>
            <person name="Benny G.L."/>
            <person name="Blankenship S."/>
            <person name="Bonito G."/>
            <person name="Cuomo C."/>
            <person name="Desiro A."/>
            <person name="Gervers K.A."/>
            <person name="Hundley H."/>
            <person name="Kuo A."/>
            <person name="LaButti K."/>
            <person name="Lang B.F."/>
            <person name="Lipzen A."/>
            <person name="O'Donnell K."/>
            <person name="Pangilinan J."/>
            <person name="Reynolds N."/>
            <person name="Sandor L."/>
            <person name="Smith M.E."/>
            <person name="Tsang A."/>
            <person name="Grigoriev I.V."/>
            <person name="Stajich J.E."/>
            <person name="Spatafora J.W."/>
        </authorList>
    </citation>
    <scope>NUCLEOTIDE SEQUENCE</scope>
    <source>
        <strain evidence="3">RSA 2281</strain>
    </source>
</reference>
<accession>A0AAD5K421</accession>
<dbReference type="InterPro" id="IPR051218">
    <property type="entry name" value="Sec_MonoDiacylglyc_Lipase"/>
</dbReference>
<organism evidence="3 4">
    <name type="scientific">Phascolomyces articulosus</name>
    <dbReference type="NCBI Taxonomy" id="60185"/>
    <lineage>
        <taxon>Eukaryota</taxon>
        <taxon>Fungi</taxon>
        <taxon>Fungi incertae sedis</taxon>
        <taxon>Mucoromycota</taxon>
        <taxon>Mucoromycotina</taxon>
        <taxon>Mucoromycetes</taxon>
        <taxon>Mucorales</taxon>
        <taxon>Lichtheimiaceae</taxon>
        <taxon>Phascolomyces</taxon>
    </lineage>
</organism>
<dbReference type="PANTHER" id="PTHR45856:SF11">
    <property type="entry name" value="FUNGAL LIPASE-LIKE DOMAIN-CONTAINING PROTEIN"/>
    <property type="match status" value="1"/>
</dbReference>
<dbReference type="Pfam" id="PF01764">
    <property type="entry name" value="Lipase_3"/>
    <property type="match status" value="1"/>
</dbReference>
<feature type="chain" id="PRO_5042198574" evidence="1">
    <location>
        <begin position="23"/>
        <end position="290"/>
    </location>
</feature>
<comment type="caution">
    <text evidence="3">The sequence shown here is derived from an EMBL/GenBank/DDBJ whole genome shotgun (WGS) entry which is preliminary data.</text>
</comment>
<dbReference type="AlphaFoldDB" id="A0AAD5K421"/>
<sequence length="290" mass="31629">MKLTIFPFTFLSFFLLPLLVSASHGEFKKRQIGSARQATTAEVEELMFYSSLSADVYCPAVVPGGTWICPNCAKARHLEIVDTFTTIAYDTNVLVARGDTDKTIYVVFRGSVSLQNWLADLTAIPVPYSGVTGATVHVGFLQSYKDVQKKLIELVNKELVAHPGYTVAVSGHSLGGATALLCALDLYEQGVNVKLYTQGQPRTGNKKFAEYVVKTGIPYKRAVHASDPVPHVPDTLLGFYHAGEEFWDNRLRVVACPNGLETNYCSGSLGVGLIFTDHTSYFGMSTGICL</sequence>
<dbReference type="InterPro" id="IPR002921">
    <property type="entry name" value="Fungal_lipase-type"/>
</dbReference>
<gene>
    <name evidence="3" type="ORF">BDA99DRAFT_540687</name>
</gene>
<dbReference type="PANTHER" id="PTHR45856">
    <property type="entry name" value="ALPHA/BETA-HYDROLASES SUPERFAMILY PROTEIN"/>
    <property type="match status" value="1"/>
</dbReference>
<dbReference type="Gene3D" id="3.40.50.1820">
    <property type="entry name" value="alpha/beta hydrolase"/>
    <property type="match status" value="1"/>
</dbReference>
<keyword evidence="1" id="KW-0732">Signal</keyword>
<dbReference type="SUPFAM" id="SSF53474">
    <property type="entry name" value="alpha/beta-Hydrolases"/>
    <property type="match status" value="1"/>
</dbReference>
<evidence type="ECO:0000313" key="3">
    <source>
        <dbReference type="EMBL" id="KAI9253439.1"/>
    </source>
</evidence>
<dbReference type="Proteomes" id="UP001209540">
    <property type="component" value="Unassembled WGS sequence"/>
</dbReference>
<keyword evidence="4" id="KW-1185">Reference proteome</keyword>
<evidence type="ECO:0000259" key="2">
    <source>
        <dbReference type="Pfam" id="PF01764"/>
    </source>
</evidence>
<proteinExistence type="predicted"/>
<name>A0AAD5K421_9FUNG</name>
<protein>
    <submittedName>
        <fullName evidence="3">Catalysis At the Interface: the anatomy of A conformational change in A triglyceride lipase</fullName>
    </submittedName>
</protein>
<reference evidence="3" key="2">
    <citation type="submission" date="2023-02" db="EMBL/GenBank/DDBJ databases">
        <authorList>
            <consortium name="DOE Joint Genome Institute"/>
            <person name="Mondo S.J."/>
            <person name="Chang Y."/>
            <person name="Wang Y."/>
            <person name="Ahrendt S."/>
            <person name="Andreopoulos W."/>
            <person name="Barry K."/>
            <person name="Beard J."/>
            <person name="Benny G.L."/>
            <person name="Blankenship S."/>
            <person name="Bonito G."/>
            <person name="Cuomo C."/>
            <person name="Desiro A."/>
            <person name="Gervers K.A."/>
            <person name="Hundley H."/>
            <person name="Kuo A."/>
            <person name="LaButti K."/>
            <person name="Lang B.F."/>
            <person name="Lipzen A."/>
            <person name="O'Donnell K."/>
            <person name="Pangilinan J."/>
            <person name="Reynolds N."/>
            <person name="Sandor L."/>
            <person name="Smith M.W."/>
            <person name="Tsang A."/>
            <person name="Grigoriev I.V."/>
            <person name="Stajich J.E."/>
            <person name="Spatafora J.W."/>
        </authorList>
    </citation>
    <scope>NUCLEOTIDE SEQUENCE</scope>
    <source>
        <strain evidence="3">RSA 2281</strain>
    </source>
</reference>
<feature type="domain" description="Fungal lipase-type" evidence="2">
    <location>
        <begin position="105"/>
        <end position="234"/>
    </location>
</feature>
<dbReference type="GO" id="GO:0006629">
    <property type="term" value="P:lipid metabolic process"/>
    <property type="evidence" value="ECO:0007669"/>
    <property type="project" value="InterPro"/>
</dbReference>